<dbReference type="AlphaFoldDB" id="A0A0G4PTU3"/>
<dbReference type="Gene3D" id="3.40.50.720">
    <property type="entry name" value="NAD(P)-binding Rossmann-like Domain"/>
    <property type="match status" value="1"/>
</dbReference>
<dbReference type="EMBL" id="HG793170">
    <property type="protein sequence ID" value="CRL29566.1"/>
    <property type="molecule type" value="Genomic_DNA"/>
</dbReference>
<proteinExistence type="inferred from homology"/>
<evidence type="ECO:0000256" key="1">
    <source>
        <dbReference type="ARBA" id="ARBA00038376"/>
    </source>
</evidence>
<organism evidence="3 4">
    <name type="scientific">Penicillium camemberti (strain FM 013)</name>
    <dbReference type="NCBI Taxonomy" id="1429867"/>
    <lineage>
        <taxon>Eukaryota</taxon>
        <taxon>Fungi</taxon>
        <taxon>Dikarya</taxon>
        <taxon>Ascomycota</taxon>
        <taxon>Pezizomycotina</taxon>
        <taxon>Eurotiomycetes</taxon>
        <taxon>Eurotiomycetidae</taxon>
        <taxon>Eurotiales</taxon>
        <taxon>Aspergillaceae</taxon>
        <taxon>Penicillium</taxon>
    </lineage>
</organism>
<feature type="domain" description="NAD(P)-binding" evidence="2">
    <location>
        <begin position="7"/>
        <end position="201"/>
    </location>
</feature>
<evidence type="ECO:0000313" key="4">
    <source>
        <dbReference type="Proteomes" id="UP000053732"/>
    </source>
</evidence>
<dbReference type="PANTHER" id="PTHR43355:SF2">
    <property type="entry name" value="FLAVIN REDUCTASE (NADPH)"/>
    <property type="match status" value="1"/>
</dbReference>
<dbReference type="InterPro" id="IPR051606">
    <property type="entry name" value="Polyketide_Oxido-like"/>
</dbReference>
<evidence type="ECO:0000259" key="2">
    <source>
        <dbReference type="Pfam" id="PF13460"/>
    </source>
</evidence>
<dbReference type="InterPro" id="IPR036291">
    <property type="entry name" value="NAD(P)-bd_dom_sf"/>
</dbReference>
<dbReference type="Pfam" id="PF13460">
    <property type="entry name" value="NAD_binding_10"/>
    <property type="match status" value="1"/>
</dbReference>
<comment type="similarity">
    <text evidence="1">Belongs to the avfA family.</text>
</comment>
<dbReference type="STRING" id="1429867.A0A0G4PTU3"/>
<dbReference type="InterPro" id="IPR016040">
    <property type="entry name" value="NAD(P)-bd_dom"/>
</dbReference>
<name>A0A0G4PTU3_PENC3</name>
<dbReference type="SUPFAM" id="SSF51735">
    <property type="entry name" value="NAD(P)-binding Rossmann-fold domains"/>
    <property type="match status" value="1"/>
</dbReference>
<protein>
    <submittedName>
        <fullName evidence="3">NAD(P)-binding domain</fullName>
    </submittedName>
</protein>
<evidence type="ECO:0000313" key="3">
    <source>
        <dbReference type="EMBL" id="CRL29566.1"/>
    </source>
</evidence>
<dbReference type="GO" id="GO:0042602">
    <property type="term" value="F:riboflavin reductase (NADPH) activity"/>
    <property type="evidence" value="ECO:0007669"/>
    <property type="project" value="TreeGrafter"/>
</dbReference>
<sequence>MHILVLGASGAIGRLFCDIALNEGHRLTLFVRNASKIPEHIRLSERAEIIVGTLEADSDLEEAAKCGADIFISFAGPAFGAQGTPLTDAYKVLIPKLASQNITRILILCTPSFRDESDVITSMWWAGKWFMKLFSSGQYQEMVGVGEAISSLSDTDGLRWGLFRVGGLTNGKEAPVNATYLGSGVDNTWISRASVARWVLDEAIEGKWVGKMPYICNK</sequence>
<dbReference type="PANTHER" id="PTHR43355">
    <property type="entry name" value="FLAVIN REDUCTASE (NADPH)"/>
    <property type="match status" value="1"/>
</dbReference>
<gene>
    <name evidence="3" type="ORF">PCAMFM013_S037g000053</name>
</gene>
<dbReference type="GO" id="GO:0004074">
    <property type="term" value="F:biliverdin reductase [NAD(P)H] activity"/>
    <property type="evidence" value="ECO:0007669"/>
    <property type="project" value="TreeGrafter"/>
</dbReference>
<keyword evidence="4" id="KW-1185">Reference proteome</keyword>
<accession>A0A0G4PTU3</accession>
<reference evidence="3 4" key="1">
    <citation type="journal article" date="2014" name="Nat. Commun.">
        <title>Multiple recent horizontal transfers of a large genomic region in cheese making fungi.</title>
        <authorList>
            <person name="Cheeseman K."/>
            <person name="Ropars J."/>
            <person name="Renault P."/>
            <person name="Dupont J."/>
            <person name="Gouzy J."/>
            <person name="Branca A."/>
            <person name="Abraham A.L."/>
            <person name="Ceppi M."/>
            <person name="Conseiller E."/>
            <person name="Debuchy R."/>
            <person name="Malagnac F."/>
            <person name="Goarin A."/>
            <person name="Silar P."/>
            <person name="Lacoste S."/>
            <person name="Sallet E."/>
            <person name="Bensimon A."/>
            <person name="Giraud T."/>
            <person name="Brygoo Y."/>
        </authorList>
    </citation>
    <scope>NUCLEOTIDE SEQUENCE [LARGE SCALE GENOMIC DNA]</scope>
    <source>
        <strain evidence="4">FM 013</strain>
    </source>
</reference>
<dbReference type="Proteomes" id="UP000053732">
    <property type="component" value="Unassembled WGS sequence"/>
</dbReference>